<accession>A0A859FIZ6</accession>
<gene>
    <name evidence="3" type="ORF">FLK61_39655</name>
</gene>
<evidence type="ECO:0000256" key="2">
    <source>
        <dbReference type="SAM" id="SignalP"/>
    </source>
</evidence>
<keyword evidence="4" id="KW-1185">Reference proteome</keyword>
<feature type="signal peptide" evidence="2">
    <location>
        <begin position="1"/>
        <end position="21"/>
    </location>
</feature>
<dbReference type="EMBL" id="CP041372">
    <property type="protein sequence ID" value="QKS72732.1"/>
    <property type="molecule type" value="Genomic_DNA"/>
</dbReference>
<dbReference type="RefSeq" id="WP_176010701.1">
    <property type="nucleotide sequence ID" value="NZ_CP041372.2"/>
</dbReference>
<dbReference type="Proteomes" id="UP000318138">
    <property type="component" value="Chromosome"/>
</dbReference>
<name>A0A859FIZ6_9BACI</name>
<protein>
    <recommendedName>
        <fullName evidence="5">YusW-like protein</fullName>
    </recommendedName>
</protein>
<feature type="chain" id="PRO_5039651036" description="YusW-like protein" evidence="2">
    <location>
        <begin position="22"/>
        <end position="276"/>
    </location>
</feature>
<evidence type="ECO:0000313" key="4">
    <source>
        <dbReference type="Proteomes" id="UP000318138"/>
    </source>
</evidence>
<feature type="region of interest" description="Disordered" evidence="1">
    <location>
        <begin position="26"/>
        <end position="61"/>
    </location>
</feature>
<sequence>MKRTVGLMAATSLFLVACGTANNTTSTEVNTASSGDVVSNESNNTTENNTNTSNSSGNDADTEAVDEFDLHIEFIDGSEWEFDYESNDPTDSEIERSGAETVVGEDATLEIETLLTELTINTERPLQEMKDEVLTTLGVNSEDVEGFDLEVKYMSGEEIVFDHETMLQEGSRDILEFTLDIELFSGEEWDYDYDRTDMEAEIERENGDESVTTGQEAIEEIENLLGQIDISMDRSIGEMKSEILAAVGIDEGDVEDFDVDVEFEDGEEIKFKHDVQ</sequence>
<feature type="compositionally biased region" description="Low complexity" evidence="1">
    <location>
        <begin position="39"/>
        <end position="56"/>
    </location>
</feature>
<dbReference type="Pfam" id="PF14039">
    <property type="entry name" value="YusW"/>
    <property type="match status" value="2"/>
</dbReference>
<dbReference type="KEGG" id="psua:FLK61_39655"/>
<feature type="compositionally biased region" description="Polar residues" evidence="1">
    <location>
        <begin position="26"/>
        <end position="37"/>
    </location>
</feature>
<evidence type="ECO:0000256" key="1">
    <source>
        <dbReference type="SAM" id="MobiDB-lite"/>
    </source>
</evidence>
<reference evidence="4" key="1">
    <citation type="submission" date="2019-07" db="EMBL/GenBank/DDBJ databases">
        <title>Bacillus alkalisoli sp. nov. isolated from saline soil.</title>
        <authorList>
            <person name="Sun J.-Q."/>
            <person name="Xu L."/>
        </authorList>
    </citation>
    <scope>NUCLEOTIDE SEQUENCE [LARGE SCALE GENOMIC DNA]</scope>
    <source>
        <strain evidence="4">M4U3P1</strain>
    </source>
</reference>
<keyword evidence="2" id="KW-0732">Signal</keyword>
<evidence type="ECO:0000313" key="3">
    <source>
        <dbReference type="EMBL" id="QKS72732.1"/>
    </source>
</evidence>
<dbReference type="PROSITE" id="PS51257">
    <property type="entry name" value="PROKAR_LIPOPROTEIN"/>
    <property type="match status" value="1"/>
</dbReference>
<proteinExistence type="predicted"/>
<dbReference type="AlphaFoldDB" id="A0A859FIZ6"/>
<organism evidence="3 4">
    <name type="scientific">Paenalkalicoccus suaedae</name>
    <dbReference type="NCBI Taxonomy" id="2592382"/>
    <lineage>
        <taxon>Bacteria</taxon>
        <taxon>Bacillati</taxon>
        <taxon>Bacillota</taxon>
        <taxon>Bacilli</taxon>
        <taxon>Bacillales</taxon>
        <taxon>Bacillaceae</taxon>
        <taxon>Paenalkalicoccus</taxon>
    </lineage>
</organism>
<dbReference type="InterPro" id="IPR025623">
    <property type="entry name" value="YusW"/>
</dbReference>
<evidence type="ECO:0008006" key="5">
    <source>
        <dbReference type="Google" id="ProtNLM"/>
    </source>
</evidence>